<dbReference type="PANTHER" id="PTHR43677">
    <property type="entry name" value="SHORT-CHAIN DEHYDROGENASE/REDUCTASE"/>
    <property type="match status" value="1"/>
</dbReference>
<organism evidence="2 3">
    <name type="scientific">Effrenium voratum</name>
    <dbReference type="NCBI Taxonomy" id="2562239"/>
    <lineage>
        <taxon>Eukaryota</taxon>
        <taxon>Sar</taxon>
        <taxon>Alveolata</taxon>
        <taxon>Dinophyceae</taxon>
        <taxon>Suessiales</taxon>
        <taxon>Symbiodiniaceae</taxon>
        <taxon>Effrenium</taxon>
    </lineage>
</organism>
<protein>
    <recommendedName>
        <fullName evidence="1">Enoyl reductase (ER) domain-containing protein</fullName>
    </recommendedName>
</protein>
<dbReference type="Proteomes" id="UP001178507">
    <property type="component" value="Unassembled WGS sequence"/>
</dbReference>
<dbReference type="InterPro" id="IPR013149">
    <property type="entry name" value="ADH-like_C"/>
</dbReference>
<dbReference type="SUPFAM" id="SSF50129">
    <property type="entry name" value="GroES-like"/>
    <property type="match status" value="1"/>
</dbReference>
<dbReference type="InterPro" id="IPR011032">
    <property type="entry name" value="GroES-like_sf"/>
</dbReference>
<dbReference type="InterPro" id="IPR036291">
    <property type="entry name" value="NAD(P)-bd_dom_sf"/>
</dbReference>
<keyword evidence="3" id="KW-1185">Reference proteome</keyword>
<dbReference type="SMART" id="SM00829">
    <property type="entry name" value="PKS_ER"/>
    <property type="match status" value="1"/>
</dbReference>
<dbReference type="Pfam" id="PF00107">
    <property type="entry name" value="ADH_zinc_N"/>
    <property type="match status" value="1"/>
</dbReference>
<sequence length="301" mass="32311">MARSARLEGVNVTVVDLPPEGQPHVKQIVEEECCLRVDGEPVVPRLQRSSAGPQWPLKLALPSRGSLSSLHLEPQSRSESSEALRVAAVGLNFRDVLNVLNLYPGDPGDPGLDCSGLICNGGKNFQLGQSVFGISFGCLRTYADIKEPRLLAPLPNGNADVHAWSFTHAAALPTVYTTVEVALGELADLKAGQRVLVHAGAGGVGLTAVQYALRRGAVVYATAGREEKKQHLLQLGVKFVASSRDGKLFEEELGQQLASEAAKVDVVLNSLSHDNFIGRSLSFLQEGRRLCGDRQAQHLVR</sequence>
<dbReference type="InterPro" id="IPR020843">
    <property type="entry name" value="ER"/>
</dbReference>
<dbReference type="AlphaFoldDB" id="A0AA36MTF6"/>
<dbReference type="Gene3D" id="3.90.180.10">
    <property type="entry name" value="Medium-chain alcohol dehydrogenases, catalytic domain"/>
    <property type="match status" value="1"/>
</dbReference>
<dbReference type="EMBL" id="CAUJNA010000535">
    <property type="protein sequence ID" value="CAJ1378347.1"/>
    <property type="molecule type" value="Genomic_DNA"/>
</dbReference>
<proteinExistence type="predicted"/>
<feature type="domain" description="Enoyl reductase (ER)" evidence="1">
    <location>
        <begin position="65"/>
        <end position="300"/>
    </location>
</feature>
<name>A0AA36MTF6_9DINO</name>
<gene>
    <name evidence="2" type="ORF">EVOR1521_LOCUS6913</name>
</gene>
<dbReference type="GO" id="GO:0016491">
    <property type="term" value="F:oxidoreductase activity"/>
    <property type="evidence" value="ECO:0007669"/>
    <property type="project" value="InterPro"/>
</dbReference>
<dbReference type="PANTHER" id="PTHR43677:SF4">
    <property type="entry name" value="QUINONE OXIDOREDUCTASE-LIKE PROTEIN 2"/>
    <property type="match status" value="1"/>
</dbReference>
<evidence type="ECO:0000313" key="2">
    <source>
        <dbReference type="EMBL" id="CAJ1378347.1"/>
    </source>
</evidence>
<comment type="caution">
    <text evidence="2">The sequence shown here is derived from an EMBL/GenBank/DDBJ whole genome shotgun (WGS) entry which is preliminary data.</text>
</comment>
<reference evidence="2" key="1">
    <citation type="submission" date="2023-08" db="EMBL/GenBank/DDBJ databases">
        <authorList>
            <person name="Chen Y."/>
            <person name="Shah S."/>
            <person name="Dougan E. K."/>
            <person name="Thang M."/>
            <person name="Chan C."/>
        </authorList>
    </citation>
    <scope>NUCLEOTIDE SEQUENCE</scope>
</reference>
<dbReference type="SUPFAM" id="SSF51735">
    <property type="entry name" value="NAD(P)-binding Rossmann-fold domains"/>
    <property type="match status" value="1"/>
</dbReference>
<accession>A0AA36MTF6</accession>
<dbReference type="CDD" id="cd05195">
    <property type="entry name" value="enoyl_red"/>
    <property type="match status" value="1"/>
</dbReference>
<evidence type="ECO:0000313" key="3">
    <source>
        <dbReference type="Proteomes" id="UP001178507"/>
    </source>
</evidence>
<dbReference type="InterPro" id="IPR051397">
    <property type="entry name" value="Zn-ADH-like_protein"/>
</dbReference>
<evidence type="ECO:0000259" key="1">
    <source>
        <dbReference type="SMART" id="SM00829"/>
    </source>
</evidence>